<dbReference type="PANTHER" id="PTHR44129">
    <property type="entry name" value="WD REPEAT-CONTAINING PROTEIN POP1"/>
    <property type="match status" value="1"/>
</dbReference>
<evidence type="ECO:0000256" key="2">
    <source>
        <dbReference type="ARBA" id="ARBA00022737"/>
    </source>
</evidence>
<dbReference type="PRINTS" id="PR00320">
    <property type="entry name" value="GPROTEINBRPT"/>
</dbReference>
<dbReference type="EMBL" id="JAACJN010000155">
    <property type="protein sequence ID" value="KAF5366328.1"/>
    <property type="molecule type" value="Genomic_DNA"/>
</dbReference>
<dbReference type="InterPro" id="IPR019775">
    <property type="entry name" value="WD40_repeat_CS"/>
</dbReference>
<dbReference type="Proteomes" id="UP000518752">
    <property type="component" value="Unassembled WGS sequence"/>
</dbReference>
<comment type="caution">
    <text evidence="4">The sequence shown here is derived from an EMBL/GenBank/DDBJ whole genome shotgun (WGS) entry which is preliminary data.</text>
</comment>
<feature type="repeat" description="WD" evidence="3">
    <location>
        <begin position="121"/>
        <end position="162"/>
    </location>
</feature>
<keyword evidence="5" id="KW-1185">Reference proteome</keyword>
<dbReference type="OrthoDB" id="6262491at2759"/>
<feature type="repeat" description="WD" evidence="3">
    <location>
        <begin position="78"/>
        <end position="119"/>
    </location>
</feature>
<proteinExistence type="predicted"/>
<sequence>MTSVLQKGKSKWNHSGVKVERSRGMEIQWERTLHLIHVGSEVQSVAVSPNGDQVVSGSNDNTVRIWNVQTGQQIGDPLHGHTDWVTSVAFSPDGQQVVSGSYDETVRIWNVQTGQQIRDPLHGHTSRVISVAFSPDCQQVVSGSWDHTVRIWNVQTGQQIGDPLYGHTSRKASQAQVTLFEPQVTGDAQTIWTAWGSQDLSIFLGQHG</sequence>
<dbReference type="Pfam" id="PF00400">
    <property type="entry name" value="WD40"/>
    <property type="match status" value="3"/>
</dbReference>
<dbReference type="InterPro" id="IPR050349">
    <property type="entry name" value="WD_LIS1/nudF_dynein_reg"/>
</dbReference>
<dbReference type="PROSITE" id="PS50294">
    <property type="entry name" value="WD_REPEATS_REGION"/>
    <property type="match status" value="3"/>
</dbReference>
<feature type="repeat" description="WD" evidence="3">
    <location>
        <begin position="42"/>
        <end position="76"/>
    </location>
</feature>
<gene>
    <name evidence="4" type="ORF">D9757_012932</name>
</gene>
<organism evidence="4 5">
    <name type="scientific">Collybiopsis confluens</name>
    <dbReference type="NCBI Taxonomy" id="2823264"/>
    <lineage>
        <taxon>Eukaryota</taxon>
        <taxon>Fungi</taxon>
        <taxon>Dikarya</taxon>
        <taxon>Basidiomycota</taxon>
        <taxon>Agaricomycotina</taxon>
        <taxon>Agaricomycetes</taxon>
        <taxon>Agaricomycetidae</taxon>
        <taxon>Agaricales</taxon>
        <taxon>Marasmiineae</taxon>
        <taxon>Omphalotaceae</taxon>
        <taxon>Collybiopsis</taxon>
    </lineage>
</organism>
<evidence type="ECO:0000313" key="4">
    <source>
        <dbReference type="EMBL" id="KAF5366328.1"/>
    </source>
</evidence>
<dbReference type="Gene3D" id="2.130.10.10">
    <property type="entry name" value="YVTN repeat-like/Quinoprotein amine dehydrogenase"/>
    <property type="match status" value="2"/>
</dbReference>
<protein>
    <recommendedName>
        <fullName evidence="6">WD40 repeat-like protein</fullName>
    </recommendedName>
</protein>
<dbReference type="PROSITE" id="PS00678">
    <property type="entry name" value="WD_REPEATS_1"/>
    <property type="match status" value="3"/>
</dbReference>
<dbReference type="InterPro" id="IPR020472">
    <property type="entry name" value="WD40_PAC1"/>
</dbReference>
<keyword evidence="1 3" id="KW-0853">WD repeat</keyword>
<evidence type="ECO:0000313" key="5">
    <source>
        <dbReference type="Proteomes" id="UP000518752"/>
    </source>
</evidence>
<evidence type="ECO:0008006" key="6">
    <source>
        <dbReference type="Google" id="ProtNLM"/>
    </source>
</evidence>
<dbReference type="PROSITE" id="PS50082">
    <property type="entry name" value="WD_REPEATS_2"/>
    <property type="match status" value="3"/>
</dbReference>
<evidence type="ECO:0000256" key="1">
    <source>
        <dbReference type="ARBA" id="ARBA00022574"/>
    </source>
</evidence>
<accession>A0A8H5GJS2</accession>
<dbReference type="SUPFAM" id="SSF50978">
    <property type="entry name" value="WD40 repeat-like"/>
    <property type="match status" value="1"/>
</dbReference>
<evidence type="ECO:0000256" key="3">
    <source>
        <dbReference type="PROSITE-ProRule" id="PRU00221"/>
    </source>
</evidence>
<keyword evidence="2" id="KW-0677">Repeat</keyword>
<dbReference type="InterPro" id="IPR036322">
    <property type="entry name" value="WD40_repeat_dom_sf"/>
</dbReference>
<reference evidence="4 5" key="1">
    <citation type="journal article" date="2020" name="ISME J.">
        <title>Uncovering the hidden diversity of litter-decomposition mechanisms in mushroom-forming fungi.</title>
        <authorList>
            <person name="Floudas D."/>
            <person name="Bentzer J."/>
            <person name="Ahren D."/>
            <person name="Johansson T."/>
            <person name="Persson P."/>
            <person name="Tunlid A."/>
        </authorList>
    </citation>
    <scope>NUCLEOTIDE SEQUENCE [LARGE SCALE GENOMIC DNA]</scope>
    <source>
        <strain evidence="4 5">CBS 406.79</strain>
    </source>
</reference>
<dbReference type="AlphaFoldDB" id="A0A8H5GJS2"/>
<dbReference type="InterPro" id="IPR001680">
    <property type="entry name" value="WD40_rpt"/>
</dbReference>
<name>A0A8H5GJS2_9AGAR</name>
<dbReference type="SMART" id="SM00320">
    <property type="entry name" value="WD40"/>
    <property type="match status" value="3"/>
</dbReference>
<dbReference type="InterPro" id="IPR015943">
    <property type="entry name" value="WD40/YVTN_repeat-like_dom_sf"/>
</dbReference>